<keyword evidence="3" id="KW-0378">Hydrolase</keyword>
<comment type="caution">
    <text evidence="3">The sequence shown here is derived from an EMBL/GenBank/DDBJ whole genome shotgun (WGS) entry which is preliminary data.</text>
</comment>
<proteinExistence type="predicted"/>
<dbReference type="InterPro" id="IPR051049">
    <property type="entry name" value="Dienelactone_hydrolase-like"/>
</dbReference>
<dbReference type="Proteomes" id="UP001597510">
    <property type="component" value="Unassembled WGS sequence"/>
</dbReference>
<reference evidence="4" key="1">
    <citation type="journal article" date="2019" name="Int. J. Syst. Evol. Microbiol.">
        <title>The Global Catalogue of Microorganisms (GCM) 10K type strain sequencing project: providing services to taxonomists for standard genome sequencing and annotation.</title>
        <authorList>
            <consortium name="The Broad Institute Genomics Platform"/>
            <consortium name="The Broad Institute Genome Sequencing Center for Infectious Disease"/>
            <person name="Wu L."/>
            <person name="Ma J."/>
        </authorList>
    </citation>
    <scope>NUCLEOTIDE SEQUENCE [LARGE SCALE GENOMIC DNA]</scope>
    <source>
        <strain evidence="4">KCTC 52344</strain>
    </source>
</reference>
<organism evidence="3 4">
    <name type="scientific">Emticicia soli</name>
    <dbReference type="NCBI Taxonomy" id="2027878"/>
    <lineage>
        <taxon>Bacteria</taxon>
        <taxon>Pseudomonadati</taxon>
        <taxon>Bacteroidota</taxon>
        <taxon>Cytophagia</taxon>
        <taxon>Cytophagales</taxon>
        <taxon>Leadbetterellaceae</taxon>
        <taxon>Emticicia</taxon>
    </lineage>
</organism>
<accession>A0ABW5J1E0</accession>
<evidence type="ECO:0000259" key="2">
    <source>
        <dbReference type="Pfam" id="PF01738"/>
    </source>
</evidence>
<dbReference type="PANTHER" id="PTHR46623">
    <property type="entry name" value="CARBOXYMETHYLENEBUTENOLIDASE-RELATED"/>
    <property type="match status" value="1"/>
</dbReference>
<dbReference type="SUPFAM" id="SSF53474">
    <property type="entry name" value="alpha/beta-Hydrolases"/>
    <property type="match status" value="1"/>
</dbReference>
<dbReference type="Pfam" id="PF01738">
    <property type="entry name" value="DLH"/>
    <property type="match status" value="1"/>
</dbReference>
<evidence type="ECO:0000313" key="3">
    <source>
        <dbReference type="EMBL" id="MFD2519764.1"/>
    </source>
</evidence>
<sequence length="288" mass="31762">MIKSIITFQAFLLSIWAFVSVNKASETTSVSNITVCHTLPADGMKQFALDPAFQALHPAPLPLSYAATGKDITFKTPDGTDAKGYFIKAKGNSNKWLFVYQEWWGLNDYIKREADTYYKDLGENVNVLALDMYDGKVTSNPQEAGKIMSETNDARLENIVKGGMAYAGKNAKIANVGWCFGGGWSLRSALLGGTQTIGSVMYYGMPVRDVEQLKKLNSDVLGLFATETRISKEVIEEFDANMKAAGKKLTYKIFDGVHGFANPSNPKYDEALAKEAYAMSLAYLKKKF</sequence>
<feature type="signal peptide" evidence="1">
    <location>
        <begin position="1"/>
        <end position="19"/>
    </location>
</feature>
<evidence type="ECO:0000256" key="1">
    <source>
        <dbReference type="SAM" id="SignalP"/>
    </source>
</evidence>
<feature type="chain" id="PRO_5045930014" evidence="1">
    <location>
        <begin position="20"/>
        <end position="288"/>
    </location>
</feature>
<gene>
    <name evidence="3" type="ORF">ACFSR2_02640</name>
</gene>
<dbReference type="EMBL" id="JBHULC010000003">
    <property type="protein sequence ID" value="MFD2519764.1"/>
    <property type="molecule type" value="Genomic_DNA"/>
</dbReference>
<protein>
    <submittedName>
        <fullName evidence="3">Dienelactone hydrolase family protein</fullName>
        <ecNumber evidence="3">3.1.-.-</ecNumber>
    </submittedName>
</protein>
<dbReference type="InterPro" id="IPR029058">
    <property type="entry name" value="AB_hydrolase_fold"/>
</dbReference>
<keyword evidence="4" id="KW-1185">Reference proteome</keyword>
<dbReference type="EC" id="3.1.-.-" evidence="3"/>
<dbReference type="PANTHER" id="PTHR46623:SF6">
    <property type="entry name" value="ALPHA_BETA-HYDROLASES SUPERFAMILY PROTEIN"/>
    <property type="match status" value="1"/>
</dbReference>
<name>A0ABW5J1E0_9BACT</name>
<keyword evidence="1" id="KW-0732">Signal</keyword>
<dbReference type="GO" id="GO:0016787">
    <property type="term" value="F:hydrolase activity"/>
    <property type="evidence" value="ECO:0007669"/>
    <property type="project" value="UniProtKB-KW"/>
</dbReference>
<dbReference type="Gene3D" id="3.40.50.1820">
    <property type="entry name" value="alpha/beta hydrolase"/>
    <property type="match status" value="1"/>
</dbReference>
<feature type="domain" description="Dienelactone hydrolase" evidence="2">
    <location>
        <begin position="85"/>
        <end position="286"/>
    </location>
</feature>
<dbReference type="RefSeq" id="WP_340236380.1">
    <property type="nucleotide sequence ID" value="NZ_JBBEWC010000006.1"/>
</dbReference>
<dbReference type="InterPro" id="IPR002925">
    <property type="entry name" value="Dienelactn_hydro"/>
</dbReference>
<evidence type="ECO:0000313" key="4">
    <source>
        <dbReference type="Proteomes" id="UP001597510"/>
    </source>
</evidence>